<accession>A0A1E5H5L8</accession>
<evidence type="ECO:0000313" key="1">
    <source>
        <dbReference type="EMBL" id="OEG20136.1"/>
    </source>
</evidence>
<sequence length="434" mass="50859">MSAIDARTITVSEFGRIYAGQTYDGVMIQPKDIQELRGYIDEQNTKVSGEKAHYYDFLKPIRNGVQVNNYVGVLQTDSGLTIEILPKIYGKSASLEDKKVIRNLFFQMLKTARNINGKYYEMTNLDMRRNTIFEVFISMFLTQSSRIFKQGIKANYVSIQSNERFLKGKLLTGSHIRKNSFNNSKFYNEFDEYQANIPENQLLKTTLIFLLKRSKDHQNLRLIKEQLLYFDNVDEIRDPNQTFHKVQLGRDYVYYRQALEWCKIFLRGQSFTSFKGSSLAFALLFPMDKIFEAYISSIAIKSLPEYEISAQDKTYWLFDGTEETSRGYQLRPDLVLRDVTSKQTIIVDTKWKLLDHTGPTQADLYQMYVYFTRYKHNKEDVDKVILLYPYSENYNEQEFRSIKKANAELGAKVQVRFVDLLSVNIEEEVCKILK</sequence>
<dbReference type="OrthoDB" id="9786961at2"/>
<reference evidence="2" key="1">
    <citation type="submission" date="2016-09" db="EMBL/GenBank/DDBJ databases">
        <authorList>
            <person name="Gulvik C.A."/>
        </authorList>
    </citation>
    <scope>NUCLEOTIDE SEQUENCE [LARGE SCALE GENOMIC DNA]</scope>
    <source>
        <strain evidence="2">LMG 26676</strain>
    </source>
</reference>
<dbReference type="AlphaFoldDB" id="A0A1E5H5L8"/>
<name>A0A1E5H5L8_9ENTE</name>
<dbReference type="Proteomes" id="UP000094469">
    <property type="component" value="Unassembled WGS sequence"/>
</dbReference>
<evidence type="ECO:0000313" key="2">
    <source>
        <dbReference type="Proteomes" id="UP000094469"/>
    </source>
</evidence>
<keyword evidence="2" id="KW-1185">Reference proteome</keyword>
<dbReference type="EMBL" id="MIKC01000042">
    <property type="protein sequence ID" value="OEG20136.1"/>
    <property type="molecule type" value="Genomic_DNA"/>
</dbReference>
<gene>
    <name evidence="1" type="ORF">BCR24_09440</name>
</gene>
<dbReference type="RefSeq" id="WP_069641454.1">
    <property type="nucleotide sequence ID" value="NZ_JAFBEZ010000008.1"/>
</dbReference>
<organism evidence="1 2">
    <name type="scientific">Enterococcus ureilyticus</name>
    <dbReference type="NCBI Taxonomy" id="1131292"/>
    <lineage>
        <taxon>Bacteria</taxon>
        <taxon>Bacillati</taxon>
        <taxon>Bacillota</taxon>
        <taxon>Bacilli</taxon>
        <taxon>Lactobacillales</taxon>
        <taxon>Enterococcaceae</taxon>
        <taxon>Enterococcus</taxon>
    </lineage>
</organism>
<proteinExistence type="predicted"/>
<protein>
    <recommendedName>
        <fullName evidence="3">Restriction endonuclease</fullName>
    </recommendedName>
</protein>
<dbReference type="PANTHER" id="PTHR38733">
    <property type="entry name" value="PROTEIN MCRC"/>
    <property type="match status" value="1"/>
</dbReference>
<dbReference type="InterPro" id="IPR019292">
    <property type="entry name" value="McrC"/>
</dbReference>
<dbReference type="STRING" id="1131292.BCR24_09440"/>
<dbReference type="PANTHER" id="PTHR38733:SF1">
    <property type="entry name" value="TYPE IV METHYL-DIRECTED RESTRICTION ENZYME ECOKMCRBC"/>
    <property type="match status" value="1"/>
</dbReference>
<dbReference type="Pfam" id="PF10117">
    <property type="entry name" value="McrBC"/>
    <property type="match status" value="1"/>
</dbReference>
<comment type="caution">
    <text evidence="1">The sequence shown here is derived from an EMBL/GenBank/DDBJ whole genome shotgun (WGS) entry which is preliminary data.</text>
</comment>
<evidence type="ECO:0008006" key="3">
    <source>
        <dbReference type="Google" id="ProtNLM"/>
    </source>
</evidence>